<name>A0A0A9ECC5_ARUDO</name>
<organism evidence="1">
    <name type="scientific">Arundo donax</name>
    <name type="common">Giant reed</name>
    <name type="synonym">Donax arundinaceus</name>
    <dbReference type="NCBI Taxonomy" id="35708"/>
    <lineage>
        <taxon>Eukaryota</taxon>
        <taxon>Viridiplantae</taxon>
        <taxon>Streptophyta</taxon>
        <taxon>Embryophyta</taxon>
        <taxon>Tracheophyta</taxon>
        <taxon>Spermatophyta</taxon>
        <taxon>Magnoliopsida</taxon>
        <taxon>Liliopsida</taxon>
        <taxon>Poales</taxon>
        <taxon>Poaceae</taxon>
        <taxon>PACMAD clade</taxon>
        <taxon>Arundinoideae</taxon>
        <taxon>Arundineae</taxon>
        <taxon>Arundo</taxon>
    </lineage>
</organism>
<reference evidence="1" key="1">
    <citation type="submission" date="2014-09" db="EMBL/GenBank/DDBJ databases">
        <authorList>
            <person name="Magalhaes I.L.F."/>
            <person name="Oliveira U."/>
            <person name="Santos F.R."/>
            <person name="Vidigal T.H.D.A."/>
            <person name="Brescovit A.D."/>
            <person name="Santos A.J."/>
        </authorList>
    </citation>
    <scope>NUCLEOTIDE SEQUENCE</scope>
    <source>
        <tissue evidence="1">Shoot tissue taken approximately 20 cm above the soil surface</tissue>
    </source>
</reference>
<sequence>MWILKGRW</sequence>
<protein>
    <submittedName>
        <fullName evidence="1">Uncharacterized protein</fullName>
    </submittedName>
</protein>
<evidence type="ECO:0000313" key="1">
    <source>
        <dbReference type="EMBL" id="JAD97686.1"/>
    </source>
</evidence>
<accession>A0A0A9ECC5</accession>
<proteinExistence type="predicted"/>
<reference evidence="1" key="2">
    <citation type="journal article" date="2015" name="Data Brief">
        <title>Shoot transcriptome of the giant reed, Arundo donax.</title>
        <authorList>
            <person name="Barrero R.A."/>
            <person name="Guerrero F.D."/>
            <person name="Moolhuijzen P."/>
            <person name="Goolsby J.A."/>
            <person name="Tidwell J."/>
            <person name="Bellgard S.E."/>
            <person name="Bellgard M.I."/>
        </authorList>
    </citation>
    <scope>NUCLEOTIDE SEQUENCE</scope>
    <source>
        <tissue evidence="1">Shoot tissue taken approximately 20 cm above the soil surface</tissue>
    </source>
</reference>
<dbReference type="EMBL" id="GBRH01200209">
    <property type="protein sequence ID" value="JAD97686.1"/>
    <property type="molecule type" value="Transcribed_RNA"/>
</dbReference>